<dbReference type="AlphaFoldDB" id="A0A2V0PFL2"/>
<evidence type="ECO:0000256" key="1">
    <source>
        <dbReference type="SAM" id="MobiDB-lite"/>
    </source>
</evidence>
<organism evidence="2 3">
    <name type="scientific">Raphidocelis subcapitata</name>
    <dbReference type="NCBI Taxonomy" id="307507"/>
    <lineage>
        <taxon>Eukaryota</taxon>
        <taxon>Viridiplantae</taxon>
        <taxon>Chlorophyta</taxon>
        <taxon>core chlorophytes</taxon>
        <taxon>Chlorophyceae</taxon>
        <taxon>CS clade</taxon>
        <taxon>Sphaeropleales</taxon>
        <taxon>Selenastraceae</taxon>
        <taxon>Raphidocelis</taxon>
    </lineage>
</organism>
<feature type="compositionally biased region" description="Low complexity" evidence="1">
    <location>
        <begin position="198"/>
        <end position="227"/>
    </location>
</feature>
<dbReference type="CDD" id="cd07812">
    <property type="entry name" value="SRPBCC"/>
    <property type="match status" value="1"/>
</dbReference>
<comment type="caution">
    <text evidence="2">The sequence shown here is derived from an EMBL/GenBank/DDBJ whole genome shotgun (WGS) entry which is preliminary data.</text>
</comment>
<evidence type="ECO:0000313" key="2">
    <source>
        <dbReference type="EMBL" id="GBF95855.1"/>
    </source>
</evidence>
<dbReference type="InParanoid" id="A0A2V0PFL2"/>
<dbReference type="Pfam" id="PF10604">
    <property type="entry name" value="Polyketide_cyc2"/>
    <property type="match status" value="1"/>
</dbReference>
<evidence type="ECO:0008006" key="4">
    <source>
        <dbReference type="Google" id="ProtNLM"/>
    </source>
</evidence>
<protein>
    <recommendedName>
        <fullName evidence="4">Coenzyme Q-binding protein COQ10 START domain-containing protein</fullName>
    </recommendedName>
</protein>
<dbReference type="SUPFAM" id="SSF55961">
    <property type="entry name" value="Bet v1-like"/>
    <property type="match status" value="1"/>
</dbReference>
<keyword evidence="3" id="KW-1185">Reference proteome</keyword>
<dbReference type="InterPro" id="IPR023393">
    <property type="entry name" value="START-like_dom_sf"/>
</dbReference>
<feature type="region of interest" description="Disordered" evidence="1">
    <location>
        <begin position="198"/>
        <end position="265"/>
    </location>
</feature>
<sequence>MCEVDIKGLRGSNGEFGALGVVTVPGDADATHAFIADVARQPEWSPGVKAATVEELADGTKAVHQVLTWSFLALRGDMHLRLLQREDAGARGITTQLQSGTMMRSFRSSVSVTEAGPGMSRVEMQLFMAPAIFVPPLVRAMVGAQVRRQLRGVLAALAAFLTTQDKAAAAAATAAADAAPDAAAAAAADAAPAWAGSDASDCGAAAGPSSDAGDSSSPGDAGGSDDLASAEEDNGPCLGAAAAAGRKQKRGAAPARPAPGVLVAA</sequence>
<evidence type="ECO:0000313" key="3">
    <source>
        <dbReference type="Proteomes" id="UP000247498"/>
    </source>
</evidence>
<gene>
    <name evidence="2" type="ORF">Rsub_08446</name>
</gene>
<dbReference type="InterPro" id="IPR019587">
    <property type="entry name" value="Polyketide_cyclase/dehydratase"/>
</dbReference>
<dbReference type="EMBL" id="BDRX01000071">
    <property type="protein sequence ID" value="GBF95855.1"/>
    <property type="molecule type" value="Genomic_DNA"/>
</dbReference>
<accession>A0A2V0PFL2</accession>
<feature type="compositionally biased region" description="Low complexity" evidence="1">
    <location>
        <begin position="238"/>
        <end position="265"/>
    </location>
</feature>
<dbReference type="Gene3D" id="3.30.530.20">
    <property type="match status" value="1"/>
</dbReference>
<reference evidence="2 3" key="1">
    <citation type="journal article" date="2018" name="Sci. Rep.">
        <title>Raphidocelis subcapitata (=Pseudokirchneriella subcapitata) provides an insight into genome evolution and environmental adaptations in the Sphaeropleales.</title>
        <authorList>
            <person name="Suzuki S."/>
            <person name="Yamaguchi H."/>
            <person name="Nakajima N."/>
            <person name="Kawachi M."/>
        </authorList>
    </citation>
    <scope>NUCLEOTIDE SEQUENCE [LARGE SCALE GENOMIC DNA]</scope>
    <source>
        <strain evidence="2 3">NIES-35</strain>
    </source>
</reference>
<proteinExistence type="predicted"/>
<dbReference type="Proteomes" id="UP000247498">
    <property type="component" value="Unassembled WGS sequence"/>
</dbReference>
<name>A0A2V0PFL2_9CHLO</name>